<organism evidence="2 3">
    <name type="scientific">Paenibacillus soyae</name>
    <dbReference type="NCBI Taxonomy" id="2969249"/>
    <lineage>
        <taxon>Bacteria</taxon>
        <taxon>Bacillati</taxon>
        <taxon>Bacillota</taxon>
        <taxon>Bacilli</taxon>
        <taxon>Bacillales</taxon>
        <taxon>Paenibacillaceae</taxon>
        <taxon>Paenibacillus</taxon>
    </lineage>
</organism>
<name>A0A9X2MKG8_9BACL</name>
<dbReference type="AlphaFoldDB" id="A0A9X2MKG8"/>
<evidence type="ECO:0000313" key="3">
    <source>
        <dbReference type="Proteomes" id="UP001141950"/>
    </source>
</evidence>
<protein>
    <submittedName>
        <fullName evidence="2">Uncharacterized protein</fullName>
    </submittedName>
</protein>
<evidence type="ECO:0000313" key="2">
    <source>
        <dbReference type="EMBL" id="MCR2802316.1"/>
    </source>
</evidence>
<reference evidence="2" key="1">
    <citation type="submission" date="2022-08" db="EMBL/GenBank/DDBJ databases">
        <title>The genomic sequence of strain Paenibacillus sp. SCIV0701.</title>
        <authorList>
            <person name="Zhao H."/>
        </authorList>
    </citation>
    <scope>NUCLEOTIDE SEQUENCE</scope>
    <source>
        <strain evidence="2">SCIV0701</strain>
    </source>
</reference>
<keyword evidence="1" id="KW-0472">Membrane</keyword>
<gene>
    <name evidence="2" type="ORF">NQZ67_00350</name>
</gene>
<dbReference type="RefSeq" id="WP_257441796.1">
    <property type="nucleotide sequence ID" value="NZ_JANIPJ010000001.1"/>
</dbReference>
<dbReference type="EMBL" id="JANIPJ010000001">
    <property type="protein sequence ID" value="MCR2802316.1"/>
    <property type="molecule type" value="Genomic_DNA"/>
</dbReference>
<proteinExistence type="predicted"/>
<comment type="caution">
    <text evidence="2">The sequence shown here is derived from an EMBL/GenBank/DDBJ whole genome shotgun (WGS) entry which is preliminary data.</text>
</comment>
<keyword evidence="1" id="KW-1133">Transmembrane helix</keyword>
<keyword evidence="3" id="KW-1185">Reference proteome</keyword>
<sequence>MNKFNLKTTTYLLITLCLIIIVALFLVSQISTKKVSRIDVSGDLSIIYNSVSEMEEDADLIVEVEVDNPNSFMYYNAAFTLSTAKIKKVHKGDLALKEINLLETGGIVQNKEFIFEQNPVSKKKDRLLLYLQKYIGPIHNDAYVILGAYQGKFKMLDDKIIPPNNTSVALKSINDKEDLRLK</sequence>
<keyword evidence="1" id="KW-0812">Transmembrane</keyword>
<evidence type="ECO:0000256" key="1">
    <source>
        <dbReference type="SAM" id="Phobius"/>
    </source>
</evidence>
<dbReference type="Proteomes" id="UP001141950">
    <property type="component" value="Unassembled WGS sequence"/>
</dbReference>
<feature type="transmembrane region" description="Helical" evidence="1">
    <location>
        <begin position="6"/>
        <end position="27"/>
    </location>
</feature>
<accession>A0A9X2MKG8</accession>